<keyword evidence="3 5" id="KW-0326">Glycosidase</keyword>
<dbReference type="CDD" id="cd11316">
    <property type="entry name" value="AmyAc_bac2_AmyA"/>
    <property type="match status" value="1"/>
</dbReference>
<dbReference type="Gene3D" id="3.90.400.10">
    <property type="entry name" value="Oligo-1,6-glucosidase, Domain 2"/>
    <property type="match status" value="1"/>
</dbReference>
<dbReference type="Pfam" id="PF23915">
    <property type="entry name" value="SusG_C"/>
    <property type="match status" value="1"/>
</dbReference>
<dbReference type="SMART" id="SM00642">
    <property type="entry name" value="Aamy"/>
    <property type="match status" value="1"/>
</dbReference>
<comment type="similarity">
    <text evidence="1 4">Belongs to the glycosyl hydrolase 13 family.</text>
</comment>
<name>A0A7V3ZJZ5_DICTH</name>
<feature type="domain" description="Glycosyl hydrolase family 13 catalytic" evidence="6">
    <location>
        <begin position="39"/>
        <end position="416"/>
    </location>
</feature>
<dbReference type="InterPro" id="IPR056300">
    <property type="entry name" value="SusG-like_C"/>
</dbReference>
<evidence type="ECO:0000256" key="4">
    <source>
        <dbReference type="RuleBase" id="RU003615"/>
    </source>
</evidence>
<dbReference type="PRINTS" id="PR00110">
    <property type="entry name" value="ALPHAAMYLASE"/>
</dbReference>
<dbReference type="Gene3D" id="2.60.40.1180">
    <property type="entry name" value="Golgi alpha-mannosidase II"/>
    <property type="match status" value="1"/>
</dbReference>
<dbReference type="Pfam" id="PF00128">
    <property type="entry name" value="Alpha-amylase"/>
    <property type="match status" value="1"/>
</dbReference>
<evidence type="ECO:0000256" key="2">
    <source>
        <dbReference type="ARBA" id="ARBA00022801"/>
    </source>
</evidence>
<dbReference type="GO" id="GO:0004556">
    <property type="term" value="F:alpha-amylase activity"/>
    <property type="evidence" value="ECO:0007669"/>
    <property type="project" value="UniProtKB-UniRule"/>
</dbReference>
<dbReference type="SUPFAM" id="SSF51445">
    <property type="entry name" value="(Trans)glycosidases"/>
    <property type="match status" value="1"/>
</dbReference>
<dbReference type="PANTHER" id="PTHR10357">
    <property type="entry name" value="ALPHA-AMYLASE FAMILY MEMBER"/>
    <property type="match status" value="1"/>
</dbReference>
<dbReference type="InterPro" id="IPR045857">
    <property type="entry name" value="O16G_dom_2"/>
</dbReference>
<dbReference type="Gene3D" id="3.20.20.80">
    <property type="entry name" value="Glycosidases"/>
    <property type="match status" value="1"/>
</dbReference>
<accession>A0A7V3ZJZ5</accession>
<evidence type="ECO:0000256" key="1">
    <source>
        <dbReference type="ARBA" id="ARBA00008061"/>
    </source>
</evidence>
<dbReference type="InterPro" id="IPR013780">
    <property type="entry name" value="Glyco_hydro_b"/>
</dbReference>
<dbReference type="InterPro" id="IPR006047">
    <property type="entry name" value="GH13_cat_dom"/>
</dbReference>
<keyword evidence="5" id="KW-0119">Carbohydrate metabolism</keyword>
<dbReference type="GO" id="GO:0009313">
    <property type="term" value="P:oligosaccharide catabolic process"/>
    <property type="evidence" value="ECO:0007669"/>
    <property type="project" value="TreeGrafter"/>
</dbReference>
<dbReference type="AlphaFoldDB" id="A0A7V3ZJZ5"/>
<protein>
    <recommendedName>
        <fullName evidence="5">Alpha-amylase</fullName>
        <ecNumber evidence="5">3.2.1.1</ecNumber>
    </recommendedName>
</protein>
<dbReference type="SUPFAM" id="SSF51011">
    <property type="entry name" value="Glycosyl hydrolase domain"/>
    <property type="match status" value="1"/>
</dbReference>
<dbReference type="RefSeq" id="WP_149122500.1">
    <property type="nucleotide sequence ID" value="NZ_VTFL01000001.1"/>
</dbReference>
<dbReference type="EC" id="3.2.1.1" evidence="5"/>
<organism evidence="7">
    <name type="scientific">Dictyoglomus thermophilum</name>
    <dbReference type="NCBI Taxonomy" id="14"/>
    <lineage>
        <taxon>Bacteria</taxon>
        <taxon>Pseudomonadati</taxon>
        <taxon>Dictyoglomota</taxon>
        <taxon>Dictyoglomia</taxon>
        <taxon>Dictyoglomales</taxon>
        <taxon>Dictyoglomaceae</taxon>
        <taxon>Dictyoglomus</taxon>
    </lineage>
</organism>
<evidence type="ECO:0000256" key="5">
    <source>
        <dbReference type="RuleBase" id="RU361134"/>
    </source>
</evidence>
<keyword evidence="2 5" id="KW-0378">Hydrolase</keyword>
<evidence type="ECO:0000256" key="3">
    <source>
        <dbReference type="ARBA" id="ARBA00023295"/>
    </source>
</evidence>
<proteinExistence type="inferred from homology"/>
<dbReference type="PANTHER" id="PTHR10357:SF179">
    <property type="entry name" value="NEUTRAL AND BASIC AMINO ACID TRANSPORT PROTEIN RBAT"/>
    <property type="match status" value="1"/>
</dbReference>
<dbReference type="SMR" id="A0A7V3ZJZ5"/>
<dbReference type="InterPro" id="IPR006046">
    <property type="entry name" value="Alpha_amylase"/>
</dbReference>
<sequence>MKIKFFIKRTLIFIFILVTFLTYIHGYNEPWYKNAIFYEVFVRSFADSDGDRVGDLNGLIDKLDYFKNLNITALWLMPIFPSVSYHGYDVTDYYDIHPGYGTMEDFENLIRKAHEKNIKIILDLVVNHTSSRHPWFVSSASSYNSPYRDYYIWSTEKPEKNSNLWYKKPTGYYYALFWSEMPDLNFDNPKVREEVKKIAKFWIEKGVDGFRLDAAKHIYDDDSKNIQWWKEFYSYLKSIKPDVYLVGEVWDNEYKIAEYYKGLPSNFNFPLSDKIMNSVANQKDLGIIEFLEFERELFGENNTDFADAIFLRNHDQVRVRTFFGGSIDKSILAGSIYLTLPGIPFIYYGEEIGMEGSKPDEYIREPFKWTDDMKSKYQTYWIIPRHNLPGNGIAVDTEEKDPNSIYNYYKKLLEIRVKCRALSNGKIERIKTQDRSILAYKLELEDEKIMVVHNLNRIENTFNFNNEIKEKDILYIRNAKTERNKIILGPYSTVIVKIP</sequence>
<dbReference type="EMBL" id="DTDV01000021">
    <property type="protein sequence ID" value="HGK24389.1"/>
    <property type="molecule type" value="Genomic_DNA"/>
</dbReference>
<comment type="caution">
    <text evidence="7">The sequence shown here is derived from an EMBL/GenBank/DDBJ whole genome shotgun (WGS) entry which is preliminary data.</text>
</comment>
<dbReference type="InterPro" id="IPR017853">
    <property type="entry name" value="GH"/>
</dbReference>
<dbReference type="GO" id="GO:0043169">
    <property type="term" value="F:cation binding"/>
    <property type="evidence" value="ECO:0007669"/>
    <property type="project" value="InterPro"/>
</dbReference>
<comment type="catalytic activity">
    <reaction evidence="5">
        <text>Endohydrolysis of (1-&gt;4)-alpha-D-glucosidic linkages in polysaccharides containing three or more (1-&gt;4)-alpha-linked D-glucose units.</text>
        <dbReference type="EC" id="3.2.1.1"/>
    </reaction>
</comment>
<gene>
    <name evidence="7" type="ORF">ENU78_08205</name>
</gene>
<evidence type="ECO:0000259" key="6">
    <source>
        <dbReference type="SMART" id="SM00642"/>
    </source>
</evidence>
<reference evidence="7" key="1">
    <citation type="journal article" date="2020" name="mSystems">
        <title>Genome- and Community-Level Interaction Insights into Carbon Utilization and Element Cycling Functions of Hydrothermarchaeota in Hydrothermal Sediment.</title>
        <authorList>
            <person name="Zhou Z."/>
            <person name="Liu Y."/>
            <person name="Xu W."/>
            <person name="Pan J."/>
            <person name="Luo Z.H."/>
            <person name="Li M."/>
        </authorList>
    </citation>
    <scope>NUCLEOTIDE SEQUENCE [LARGE SCALE GENOMIC DNA]</scope>
    <source>
        <strain evidence="7">SpSt-70</strain>
    </source>
</reference>
<evidence type="ECO:0000313" key="7">
    <source>
        <dbReference type="EMBL" id="HGK24389.1"/>
    </source>
</evidence>